<dbReference type="PROSITE" id="PS51195">
    <property type="entry name" value="Q_MOTIF"/>
    <property type="match status" value="1"/>
</dbReference>
<reference evidence="8" key="1">
    <citation type="journal article" date="2020" name="Nature">
        <title>Giant virus diversity and host interactions through global metagenomics.</title>
        <authorList>
            <person name="Schulz F."/>
            <person name="Roux S."/>
            <person name="Paez-Espino D."/>
            <person name="Jungbluth S."/>
            <person name="Walsh D.A."/>
            <person name="Denef V.J."/>
            <person name="McMahon K.D."/>
            <person name="Konstantinidis K.T."/>
            <person name="Eloe-Fadrosh E.A."/>
            <person name="Kyrpides N.C."/>
            <person name="Woyke T."/>
        </authorList>
    </citation>
    <scope>NUCLEOTIDE SEQUENCE</scope>
    <source>
        <strain evidence="8">GVMAG-M-3300023174-132</strain>
    </source>
</reference>
<dbReference type="PROSITE" id="PS51192">
    <property type="entry name" value="HELICASE_ATP_BIND_1"/>
    <property type="match status" value="1"/>
</dbReference>
<dbReference type="InterPro" id="IPR014001">
    <property type="entry name" value="Helicase_ATP-bd"/>
</dbReference>
<organism evidence="8">
    <name type="scientific">viral metagenome</name>
    <dbReference type="NCBI Taxonomy" id="1070528"/>
    <lineage>
        <taxon>unclassified sequences</taxon>
        <taxon>metagenomes</taxon>
        <taxon>organismal metagenomes</taxon>
    </lineage>
</organism>
<dbReference type="EMBL" id="MN739575">
    <property type="protein sequence ID" value="QHT13585.1"/>
    <property type="molecule type" value="Genomic_DNA"/>
</dbReference>
<evidence type="ECO:0000313" key="8">
    <source>
        <dbReference type="EMBL" id="QHT13585.1"/>
    </source>
</evidence>
<keyword evidence="1" id="KW-0547">Nucleotide-binding</keyword>
<feature type="domain" description="DEAD-box RNA helicase Q" evidence="7">
    <location>
        <begin position="19"/>
        <end position="47"/>
    </location>
</feature>
<dbReference type="SUPFAM" id="SSF52540">
    <property type="entry name" value="P-loop containing nucleoside triphosphate hydrolases"/>
    <property type="match status" value="1"/>
</dbReference>
<dbReference type="GO" id="GO:0005524">
    <property type="term" value="F:ATP binding"/>
    <property type="evidence" value="ECO:0007669"/>
    <property type="project" value="UniProtKB-KW"/>
</dbReference>
<dbReference type="Pfam" id="PF00271">
    <property type="entry name" value="Helicase_C"/>
    <property type="match status" value="1"/>
</dbReference>
<evidence type="ECO:0000259" key="5">
    <source>
        <dbReference type="PROSITE" id="PS51192"/>
    </source>
</evidence>
<keyword evidence="4" id="KW-0067">ATP-binding</keyword>
<dbReference type="GO" id="GO:0003724">
    <property type="term" value="F:RNA helicase activity"/>
    <property type="evidence" value="ECO:0007669"/>
    <property type="project" value="InterPro"/>
</dbReference>
<dbReference type="SMART" id="SM00487">
    <property type="entry name" value="DEXDc"/>
    <property type="match status" value="1"/>
</dbReference>
<dbReference type="Pfam" id="PF00270">
    <property type="entry name" value="DEAD"/>
    <property type="match status" value="1"/>
</dbReference>
<sequence>MTTNFVVETSDAKEFPMTNSFDDMALPESLLRGVYAFGFEKPSAIQSVAIRPLVAGRDILGQAQSGTGKTGTFGIGLLSRIDPTLRATQALVMAHTHELADQIAKVIRGLSNYMKINVVLAVGGVPRHANAREVKAGAQVVVGTPGRIYDLASSGELDFRNLRVFVLDEADEMLRDRFAEQVGEIVKLGLPTTCTVGLFSATLPDEVRELADEILKNPVRVTLKAAEVSLEGIKQYYVSLQEDSWKLDAFCDIFEALPIASSICFVNTKERAERLYNVLTERGFPVSVIYGEPMSQAMRKQRMEEFRSGATRVLIATNLLARGIDVQQVSVVFNFDMPAFEDKENYIHRIGRCGRFGRKGTAISLLTPAEKDVLDQVASHYSFAPQALPQDLKGVVDS</sequence>
<keyword evidence="3" id="KW-0347">Helicase</keyword>
<evidence type="ECO:0000256" key="4">
    <source>
        <dbReference type="ARBA" id="ARBA00022840"/>
    </source>
</evidence>
<evidence type="ECO:0000256" key="2">
    <source>
        <dbReference type="ARBA" id="ARBA00022801"/>
    </source>
</evidence>
<dbReference type="AlphaFoldDB" id="A0A6C0DDA5"/>
<dbReference type="PROSITE" id="PS00039">
    <property type="entry name" value="DEAD_ATP_HELICASE"/>
    <property type="match status" value="1"/>
</dbReference>
<dbReference type="CDD" id="cd18787">
    <property type="entry name" value="SF2_C_DEAD"/>
    <property type="match status" value="1"/>
</dbReference>
<dbReference type="SMART" id="SM00490">
    <property type="entry name" value="HELICc"/>
    <property type="match status" value="1"/>
</dbReference>
<accession>A0A6C0DDA5</accession>
<name>A0A6C0DDA5_9ZZZZ</name>
<dbReference type="PANTHER" id="PTHR47959:SF1">
    <property type="entry name" value="ATP-DEPENDENT RNA HELICASE DBPA"/>
    <property type="match status" value="1"/>
</dbReference>
<proteinExistence type="predicted"/>
<dbReference type="Gene3D" id="3.40.50.300">
    <property type="entry name" value="P-loop containing nucleotide triphosphate hydrolases"/>
    <property type="match status" value="2"/>
</dbReference>
<evidence type="ECO:0008006" key="9">
    <source>
        <dbReference type="Google" id="ProtNLM"/>
    </source>
</evidence>
<evidence type="ECO:0000259" key="7">
    <source>
        <dbReference type="PROSITE" id="PS51195"/>
    </source>
</evidence>
<evidence type="ECO:0000259" key="6">
    <source>
        <dbReference type="PROSITE" id="PS51194"/>
    </source>
</evidence>
<protein>
    <recommendedName>
        <fullName evidence="9">Helicase</fullName>
    </recommendedName>
</protein>
<feature type="domain" description="Helicase C-terminal" evidence="6">
    <location>
        <begin position="232"/>
        <end position="396"/>
    </location>
</feature>
<dbReference type="GO" id="GO:0003676">
    <property type="term" value="F:nucleic acid binding"/>
    <property type="evidence" value="ECO:0007669"/>
    <property type="project" value="InterPro"/>
</dbReference>
<dbReference type="InterPro" id="IPR011545">
    <property type="entry name" value="DEAD/DEAH_box_helicase_dom"/>
</dbReference>
<evidence type="ECO:0000256" key="3">
    <source>
        <dbReference type="ARBA" id="ARBA00022806"/>
    </source>
</evidence>
<dbReference type="InterPro" id="IPR050079">
    <property type="entry name" value="DEAD_box_RNA_helicase"/>
</dbReference>
<dbReference type="PROSITE" id="PS51194">
    <property type="entry name" value="HELICASE_CTER"/>
    <property type="match status" value="1"/>
</dbReference>
<dbReference type="InterPro" id="IPR027417">
    <property type="entry name" value="P-loop_NTPase"/>
</dbReference>
<dbReference type="InterPro" id="IPR014014">
    <property type="entry name" value="RNA_helicase_DEAD_Q_motif"/>
</dbReference>
<dbReference type="InterPro" id="IPR001650">
    <property type="entry name" value="Helicase_C-like"/>
</dbReference>
<dbReference type="PANTHER" id="PTHR47959">
    <property type="entry name" value="ATP-DEPENDENT RNA HELICASE RHLE-RELATED"/>
    <property type="match status" value="1"/>
</dbReference>
<dbReference type="InterPro" id="IPR000629">
    <property type="entry name" value="RNA-helicase_DEAD-box_CS"/>
</dbReference>
<dbReference type="GO" id="GO:0016787">
    <property type="term" value="F:hydrolase activity"/>
    <property type="evidence" value="ECO:0007669"/>
    <property type="project" value="UniProtKB-KW"/>
</dbReference>
<keyword evidence="2" id="KW-0378">Hydrolase</keyword>
<dbReference type="GO" id="GO:0005829">
    <property type="term" value="C:cytosol"/>
    <property type="evidence" value="ECO:0007669"/>
    <property type="project" value="TreeGrafter"/>
</dbReference>
<feature type="domain" description="Helicase ATP-binding" evidence="5">
    <location>
        <begin position="50"/>
        <end position="221"/>
    </location>
</feature>
<evidence type="ECO:0000256" key="1">
    <source>
        <dbReference type="ARBA" id="ARBA00022741"/>
    </source>
</evidence>